<evidence type="ECO:0000313" key="8">
    <source>
        <dbReference type="Proteomes" id="UP000838748"/>
    </source>
</evidence>
<name>A0ABM9A6M3_9VIBR</name>
<dbReference type="PANTHER" id="PTHR38776:SF1">
    <property type="entry name" value="MLTA-INTERACTING PROTEIN-RELATED"/>
    <property type="match status" value="1"/>
</dbReference>
<evidence type="ECO:0000256" key="2">
    <source>
        <dbReference type="ARBA" id="ARBA00005722"/>
    </source>
</evidence>
<keyword evidence="8" id="KW-1185">Reference proteome</keyword>
<keyword evidence="4" id="KW-0472">Membrane</keyword>
<sequence length="251" mass="27528">MKTKLLAATVVALGAVPMAANAEFSLGAIASYSPETYKDTPSIKRVFPLVGYEGEHFFIRGLGAGYRLLPVDRRGGFGQNIVFRLKYDPRSLDPSDSSDTQIQELDERKTTVYGGIGYQLYTPIGLFELAGMTDTLGRSNGSYADASWKVPFMFERWGIVPTIGYTYDDSKMNNYLYGVSASEATRSGLNEFDAGPDGSYYVAIKSYLNVTDHVRITASVTYRNLEGDIEKSPIIESGINTTTALGVSYVF</sequence>
<dbReference type="Pfam" id="PF06629">
    <property type="entry name" value="MipA"/>
    <property type="match status" value="1"/>
</dbReference>
<feature type="signal peptide" evidence="6">
    <location>
        <begin position="1"/>
        <end position="22"/>
    </location>
</feature>
<dbReference type="EMBL" id="CAKLDM010000002">
    <property type="protein sequence ID" value="CAH0540641.1"/>
    <property type="molecule type" value="Genomic_DNA"/>
</dbReference>
<evidence type="ECO:0000256" key="5">
    <source>
        <dbReference type="ARBA" id="ARBA00023237"/>
    </source>
</evidence>
<feature type="chain" id="PRO_5045279712" evidence="6">
    <location>
        <begin position="23"/>
        <end position="251"/>
    </location>
</feature>
<comment type="similarity">
    <text evidence="2">Belongs to the MipA/OmpV family.</text>
</comment>
<gene>
    <name evidence="7" type="primary">mipA</name>
    <name evidence="7" type="ORF">VMF7928_03006</name>
</gene>
<dbReference type="RefSeq" id="WP_237362517.1">
    <property type="nucleotide sequence ID" value="NZ_CAKLDM010000002.1"/>
</dbReference>
<evidence type="ECO:0000256" key="1">
    <source>
        <dbReference type="ARBA" id="ARBA00004442"/>
    </source>
</evidence>
<dbReference type="InterPro" id="IPR010583">
    <property type="entry name" value="MipA"/>
</dbReference>
<protein>
    <submittedName>
        <fullName evidence="7">MltA-interacting protein</fullName>
    </submittedName>
</protein>
<reference evidence="7" key="1">
    <citation type="submission" date="2021-11" db="EMBL/GenBank/DDBJ databases">
        <authorList>
            <person name="Rodrigo-Torres L."/>
            <person name="Arahal R. D."/>
            <person name="Lucena T."/>
        </authorList>
    </citation>
    <scope>NUCLEOTIDE SEQUENCE</scope>
    <source>
        <strain evidence="7">CECT 7928</strain>
    </source>
</reference>
<keyword evidence="3 6" id="KW-0732">Signal</keyword>
<evidence type="ECO:0000256" key="3">
    <source>
        <dbReference type="ARBA" id="ARBA00022729"/>
    </source>
</evidence>
<dbReference type="Proteomes" id="UP000838748">
    <property type="component" value="Unassembled WGS sequence"/>
</dbReference>
<accession>A0ABM9A6M3</accession>
<evidence type="ECO:0000256" key="4">
    <source>
        <dbReference type="ARBA" id="ARBA00023136"/>
    </source>
</evidence>
<dbReference type="PANTHER" id="PTHR38776">
    <property type="entry name" value="MLTA-INTERACTING PROTEIN-RELATED"/>
    <property type="match status" value="1"/>
</dbReference>
<evidence type="ECO:0000256" key="6">
    <source>
        <dbReference type="SAM" id="SignalP"/>
    </source>
</evidence>
<evidence type="ECO:0000313" key="7">
    <source>
        <dbReference type="EMBL" id="CAH0540641.1"/>
    </source>
</evidence>
<organism evidence="7 8">
    <name type="scientific">Vibrio marisflavi CECT 7928</name>
    <dbReference type="NCBI Taxonomy" id="634439"/>
    <lineage>
        <taxon>Bacteria</taxon>
        <taxon>Pseudomonadati</taxon>
        <taxon>Pseudomonadota</taxon>
        <taxon>Gammaproteobacteria</taxon>
        <taxon>Vibrionales</taxon>
        <taxon>Vibrionaceae</taxon>
        <taxon>Vibrio</taxon>
    </lineage>
</organism>
<proteinExistence type="inferred from homology"/>
<comment type="subcellular location">
    <subcellularLocation>
        <location evidence="1">Cell outer membrane</location>
    </subcellularLocation>
</comment>
<keyword evidence="5" id="KW-0998">Cell outer membrane</keyword>
<comment type="caution">
    <text evidence="7">The sequence shown here is derived from an EMBL/GenBank/DDBJ whole genome shotgun (WGS) entry which is preliminary data.</text>
</comment>